<gene>
    <name evidence="2" type="ORF">F6A08_03710</name>
</gene>
<dbReference type="RefSeq" id="WP_151458651.1">
    <property type="nucleotide sequence ID" value="NZ_WAAO01000001.1"/>
</dbReference>
<reference evidence="3" key="1">
    <citation type="submission" date="2019-09" db="EMBL/GenBank/DDBJ databases">
        <title>Whole genome sequencing of Microbacterium maritypicum.</title>
        <authorList>
            <person name="Lenchi N."/>
        </authorList>
    </citation>
    <scope>NUCLEOTIDE SEQUENCE [LARGE SCALE GENOMIC DNA]</scope>
    <source>
        <strain evidence="3">G1</strain>
    </source>
</reference>
<feature type="domain" description="AB hydrolase-1" evidence="1">
    <location>
        <begin position="28"/>
        <end position="264"/>
    </location>
</feature>
<evidence type="ECO:0000313" key="2">
    <source>
        <dbReference type="EMBL" id="KAB1866926.1"/>
    </source>
</evidence>
<dbReference type="GeneID" id="77475538"/>
<accession>A0ABQ6VB15</accession>
<dbReference type="PRINTS" id="PR00111">
    <property type="entry name" value="ABHYDROLASE"/>
</dbReference>
<dbReference type="SUPFAM" id="SSF53474">
    <property type="entry name" value="alpha/beta-Hydrolases"/>
    <property type="match status" value="1"/>
</dbReference>
<dbReference type="Pfam" id="PF12697">
    <property type="entry name" value="Abhydrolase_6"/>
    <property type="match status" value="1"/>
</dbReference>
<proteinExistence type="predicted"/>
<dbReference type="PANTHER" id="PTHR43194">
    <property type="entry name" value="HYDROLASE ALPHA/BETA FOLD FAMILY"/>
    <property type="match status" value="1"/>
</dbReference>
<organism evidence="2 3">
    <name type="scientific">Microbacterium algeriense</name>
    <dbReference type="NCBI Taxonomy" id="2615184"/>
    <lineage>
        <taxon>Bacteria</taxon>
        <taxon>Bacillati</taxon>
        <taxon>Actinomycetota</taxon>
        <taxon>Actinomycetes</taxon>
        <taxon>Micrococcales</taxon>
        <taxon>Microbacteriaceae</taxon>
        <taxon>Microbacterium</taxon>
    </lineage>
</organism>
<dbReference type="PANTHER" id="PTHR43194:SF5">
    <property type="entry name" value="PIMELOYL-[ACYL-CARRIER PROTEIN] METHYL ESTER ESTERASE"/>
    <property type="match status" value="1"/>
</dbReference>
<comment type="caution">
    <text evidence="2">The sequence shown here is derived from an EMBL/GenBank/DDBJ whole genome shotgun (WGS) entry which is preliminary data.</text>
</comment>
<dbReference type="Gene3D" id="3.40.50.1820">
    <property type="entry name" value="alpha/beta hydrolase"/>
    <property type="match status" value="1"/>
</dbReference>
<name>A0ABQ6VB15_9MICO</name>
<sequence length="278" mass="30862">MTHHQLDRTVHWRGRQVAWDRFGDGPPLIFLHGTPWSSALWRPIADALSSRFTVYLWDMPGYGASSKDADHPVDLGVQGELFAHLCELWGVRRPHVVAHDFGGAVALRARLLHGMTYASLCLVDVVALSPWGSPFFQLVKEHAEVFAQLPPAVHRGAVEAYVRGASFRGLSEEALDMLVHPWTGPDGQPAFYRQIAQADEVYTDEVEGRYGDIDEPVHIIWGVQDAWIPADRATRLQAMIPNASLAGVADAGHLIQLDGPEALTAELSRWLEQHRAHP</sequence>
<dbReference type="InterPro" id="IPR000073">
    <property type="entry name" value="AB_hydrolase_1"/>
</dbReference>
<keyword evidence="3" id="KW-1185">Reference proteome</keyword>
<evidence type="ECO:0000313" key="3">
    <source>
        <dbReference type="Proteomes" id="UP000478836"/>
    </source>
</evidence>
<evidence type="ECO:0000259" key="1">
    <source>
        <dbReference type="Pfam" id="PF12697"/>
    </source>
</evidence>
<dbReference type="Proteomes" id="UP000478836">
    <property type="component" value="Unassembled WGS sequence"/>
</dbReference>
<dbReference type="InterPro" id="IPR050228">
    <property type="entry name" value="Carboxylesterase_BioH"/>
</dbReference>
<keyword evidence="2" id="KW-0378">Hydrolase</keyword>
<dbReference type="GO" id="GO:0016787">
    <property type="term" value="F:hydrolase activity"/>
    <property type="evidence" value="ECO:0007669"/>
    <property type="project" value="UniProtKB-KW"/>
</dbReference>
<protein>
    <submittedName>
        <fullName evidence="2">Alpha/beta hydrolase</fullName>
    </submittedName>
</protein>
<dbReference type="EMBL" id="WAAO01000001">
    <property type="protein sequence ID" value="KAB1866926.1"/>
    <property type="molecule type" value="Genomic_DNA"/>
</dbReference>
<dbReference type="InterPro" id="IPR029058">
    <property type="entry name" value="AB_hydrolase_fold"/>
</dbReference>